<evidence type="ECO:0000313" key="10">
    <source>
        <dbReference type="EMBL" id="SHO47656.1"/>
    </source>
</evidence>
<dbReference type="OrthoDB" id="9790442at2"/>
<dbReference type="SMART" id="SM00448">
    <property type="entry name" value="REC"/>
    <property type="match status" value="1"/>
</dbReference>
<evidence type="ECO:0000259" key="8">
    <source>
        <dbReference type="PROSITE" id="PS50110"/>
    </source>
</evidence>
<evidence type="ECO:0000256" key="4">
    <source>
        <dbReference type="ARBA" id="ARBA00023163"/>
    </source>
</evidence>
<dbReference type="InterPro" id="IPR039420">
    <property type="entry name" value="WalR-like"/>
</dbReference>
<evidence type="ECO:0000256" key="1">
    <source>
        <dbReference type="ARBA" id="ARBA00018672"/>
    </source>
</evidence>
<dbReference type="CDD" id="cd17574">
    <property type="entry name" value="REC_OmpR"/>
    <property type="match status" value="1"/>
</dbReference>
<dbReference type="SMART" id="SM00862">
    <property type="entry name" value="Trans_reg_C"/>
    <property type="match status" value="1"/>
</dbReference>
<dbReference type="PROSITE" id="PS51755">
    <property type="entry name" value="OMPR_PHOB"/>
    <property type="match status" value="1"/>
</dbReference>
<keyword evidence="4" id="KW-0804">Transcription</keyword>
<dbReference type="SUPFAM" id="SSF46894">
    <property type="entry name" value="C-terminal effector domain of the bipartite response regulators"/>
    <property type="match status" value="1"/>
</dbReference>
<dbReference type="RefSeq" id="WP_073588308.1">
    <property type="nucleotide sequence ID" value="NZ_FRFD01000004.1"/>
</dbReference>
<dbReference type="CDD" id="cd00383">
    <property type="entry name" value="trans_reg_C"/>
    <property type="match status" value="1"/>
</dbReference>
<dbReference type="InterPro" id="IPR001789">
    <property type="entry name" value="Sig_transdc_resp-reg_receiver"/>
</dbReference>
<dbReference type="PANTHER" id="PTHR48111">
    <property type="entry name" value="REGULATOR OF RPOS"/>
    <property type="match status" value="1"/>
</dbReference>
<evidence type="ECO:0000256" key="5">
    <source>
        <dbReference type="ARBA" id="ARBA00024867"/>
    </source>
</evidence>
<dbReference type="Pfam" id="PF00072">
    <property type="entry name" value="Response_reg"/>
    <property type="match status" value="1"/>
</dbReference>
<comment type="function">
    <text evidence="5">May play the central regulatory role in sporulation. It may be an element of the effector pathway responsible for the activation of sporulation genes in response to nutritional stress. Spo0A may act in concert with spo0H (a sigma factor) to control the expression of some genes that are critical to the sporulation process.</text>
</comment>
<dbReference type="EMBL" id="FRFD01000004">
    <property type="protein sequence ID" value="SHO47656.1"/>
    <property type="molecule type" value="Genomic_DNA"/>
</dbReference>
<evidence type="ECO:0000256" key="6">
    <source>
        <dbReference type="PROSITE-ProRule" id="PRU00169"/>
    </source>
</evidence>
<gene>
    <name evidence="10" type="ORF">SAMN02745217_01609</name>
</gene>
<dbReference type="AlphaFoldDB" id="A0A1M7Y5H3"/>
<dbReference type="Gene3D" id="3.40.50.2300">
    <property type="match status" value="1"/>
</dbReference>
<dbReference type="Proteomes" id="UP000184612">
    <property type="component" value="Unassembled WGS sequence"/>
</dbReference>
<dbReference type="InterPro" id="IPR016032">
    <property type="entry name" value="Sig_transdc_resp-reg_C-effctor"/>
</dbReference>
<evidence type="ECO:0000256" key="3">
    <source>
        <dbReference type="ARBA" id="ARBA00023125"/>
    </source>
</evidence>
<name>A0A1M7Y5H3_9FIRM</name>
<evidence type="ECO:0000313" key="11">
    <source>
        <dbReference type="Proteomes" id="UP000184612"/>
    </source>
</evidence>
<dbReference type="Gene3D" id="1.10.10.10">
    <property type="entry name" value="Winged helix-like DNA-binding domain superfamily/Winged helix DNA-binding domain"/>
    <property type="match status" value="1"/>
</dbReference>
<dbReference type="GO" id="GO:0000156">
    <property type="term" value="F:phosphorelay response regulator activity"/>
    <property type="evidence" value="ECO:0007669"/>
    <property type="project" value="TreeGrafter"/>
</dbReference>
<organism evidence="10 11">
    <name type="scientific">Anaerocolumna xylanovorans DSM 12503</name>
    <dbReference type="NCBI Taxonomy" id="1121345"/>
    <lineage>
        <taxon>Bacteria</taxon>
        <taxon>Bacillati</taxon>
        <taxon>Bacillota</taxon>
        <taxon>Clostridia</taxon>
        <taxon>Lachnospirales</taxon>
        <taxon>Lachnospiraceae</taxon>
        <taxon>Anaerocolumna</taxon>
    </lineage>
</organism>
<dbReference type="STRING" id="1121345.SAMN02745217_01609"/>
<dbReference type="GO" id="GO:0005829">
    <property type="term" value="C:cytosol"/>
    <property type="evidence" value="ECO:0007669"/>
    <property type="project" value="TreeGrafter"/>
</dbReference>
<feature type="domain" description="OmpR/PhoB-type" evidence="9">
    <location>
        <begin position="123"/>
        <end position="219"/>
    </location>
</feature>
<dbReference type="Gene3D" id="6.10.250.690">
    <property type="match status" value="1"/>
</dbReference>
<evidence type="ECO:0000256" key="7">
    <source>
        <dbReference type="PROSITE-ProRule" id="PRU01091"/>
    </source>
</evidence>
<proteinExistence type="predicted"/>
<sequence>MAKILAVDDDIQILSIVKKALENDGHHVDTADRTKRINKGSLSVYDLILLDVMMPDTDGFTFCKDIRDSVDCPILFITAKTMDTDLTEGFAAGADDYIRKPFSLSELRARVNAHLRRERREYHSRIVSGSFRFDVSAKLLYFNQEQIELTRSEYEICEFLIRNKGQVFSLEQILERVYGFECESDSSAVREHIKNIRAKLKRCGENPIETVWGIGYKWC</sequence>
<feature type="modified residue" description="4-aspartylphosphate" evidence="6">
    <location>
        <position position="51"/>
    </location>
</feature>
<keyword evidence="2" id="KW-0805">Transcription regulation</keyword>
<feature type="DNA-binding region" description="OmpR/PhoB-type" evidence="7">
    <location>
        <begin position="123"/>
        <end position="219"/>
    </location>
</feature>
<dbReference type="PROSITE" id="PS50110">
    <property type="entry name" value="RESPONSE_REGULATORY"/>
    <property type="match status" value="1"/>
</dbReference>
<feature type="domain" description="Response regulatory" evidence="8">
    <location>
        <begin position="3"/>
        <end position="115"/>
    </location>
</feature>
<reference evidence="10 11" key="1">
    <citation type="submission" date="2016-12" db="EMBL/GenBank/DDBJ databases">
        <authorList>
            <person name="Song W.-J."/>
            <person name="Kurnit D.M."/>
        </authorList>
    </citation>
    <scope>NUCLEOTIDE SEQUENCE [LARGE SCALE GENOMIC DNA]</scope>
    <source>
        <strain evidence="10 11">DSM 12503</strain>
    </source>
</reference>
<dbReference type="SUPFAM" id="SSF52172">
    <property type="entry name" value="CheY-like"/>
    <property type="match status" value="1"/>
</dbReference>
<dbReference type="InterPro" id="IPR036388">
    <property type="entry name" value="WH-like_DNA-bd_sf"/>
</dbReference>
<keyword evidence="6" id="KW-0597">Phosphoprotein</keyword>
<keyword evidence="11" id="KW-1185">Reference proteome</keyword>
<dbReference type="InterPro" id="IPR011006">
    <property type="entry name" value="CheY-like_superfamily"/>
</dbReference>
<dbReference type="GO" id="GO:0032993">
    <property type="term" value="C:protein-DNA complex"/>
    <property type="evidence" value="ECO:0007669"/>
    <property type="project" value="TreeGrafter"/>
</dbReference>
<dbReference type="Pfam" id="PF00486">
    <property type="entry name" value="Trans_reg_C"/>
    <property type="match status" value="1"/>
</dbReference>
<dbReference type="PANTHER" id="PTHR48111:SF2">
    <property type="entry name" value="RESPONSE REGULATOR SAER"/>
    <property type="match status" value="1"/>
</dbReference>
<evidence type="ECO:0000259" key="9">
    <source>
        <dbReference type="PROSITE" id="PS51755"/>
    </source>
</evidence>
<protein>
    <recommendedName>
        <fullName evidence="1">Stage 0 sporulation protein A homolog</fullName>
    </recommendedName>
</protein>
<evidence type="ECO:0000256" key="2">
    <source>
        <dbReference type="ARBA" id="ARBA00023015"/>
    </source>
</evidence>
<dbReference type="GO" id="GO:0006355">
    <property type="term" value="P:regulation of DNA-templated transcription"/>
    <property type="evidence" value="ECO:0007669"/>
    <property type="project" value="InterPro"/>
</dbReference>
<dbReference type="InterPro" id="IPR001867">
    <property type="entry name" value="OmpR/PhoB-type_DNA-bd"/>
</dbReference>
<keyword evidence="3 7" id="KW-0238">DNA-binding</keyword>
<accession>A0A1M7Y5H3</accession>
<dbReference type="GO" id="GO:0000976">
    <property type="term" value="F:transcription cis-regulatory region binding"/>
    <property type="evidence" value="ECO:0007669"/>
    <property type="project" value="TreeGrafter"/>
</dbReference>